<feature type="transmembrane region" description="Helical" evidence="6">
    <location>
        <begin position="204"/>
        <end position="235"/>
    </location>
</feature>
<dbReference type="GO" id="GO:0022857">
    <property type="term" value="F:transmembrane transporter activity"/>
    <property type="evidence" value="ECO:0007669"/>
    <property type="project" value="InterPro"/>
</dbReference>
<dbReference type="PANTHER" id="PTHR47089">
    <property type="entry name" value="ABC TRANSPORTER, PERMEASE PROTEIN"/>
    <property type="match status" value="1"/>
</dbReference>
<feature type="transmembrane region" description="Helical" evidence="6">
    <location>
        <begin position="127"/>
        <end position="144"/>
    </location>
</feature>
<dbReference type="KEGG" id="aare:D3093_00550"/>
<evidence type="ECO:0000256" key="2">
    <source>
        <dbReference type="ARBA" id="ARBA00022475"/>
    </source>
</evidence>
<evidence type="ECO:0000313" key="8">
    <source>
        <dbReference type="Proteomes" id="UP000298595"/>
    </source>
</evidence>
<feature type="transmembrane region" description="Helical" evidence="6">
    <location>
        <begin position="315"/>
        <end position="333"/>
    </location>
</feature>
<gene>
    <name evidence="7" type="ORF">D3093_00550</name>
</gene>
<comment type="subcellular location">
    <subcellularLocation>
        <location evidence="1">Cell membrane</location>
        <topology evidence="1">Multi-pass membrane protein</topology>
    </subcellularLocation>
</comment>
<dbReference type="InterPro" id="IPR001851">
    <property type="entry name" value="ABC_transp_permease"/>
</dbReference>
<feature type="transmembrane region" description="Helical" evidence="6">
    <location>
        <begin position="345"/>
        <end position="364"/>
    </location>
</feature>
<dbReference type="Pfam" id="PF02653">
    <property type="entry name" value="BPD_transp_2"/>
    <property type="match status" value="1"/>
</dbReference>
<keyword evidence="3 6" id="KW-0812">Transmembrane</keyword>
<feature type="transmembrane region" description="Helical" evidence="6">
    <location>
        <begin position="291"/>
        <end position="308"/>
    </location>
</feature>
<dbReference type="GO" id="GO:0005886">
    <property type="term" value="C:plasma membrane"/>
    <property type="evidence" value="ECO:0007669"/>
    <property type="project" value="UniProtKB-SubCell"/>
</dbReference>
<keyword evidence="2" id="KW-1003">Cell membrane</keyword>
<evidence type="ECO:0000256" key="3">
    <source>
        <dbReference type="ARBA" id="ARBA00022692"/>
    </source>
</evidence>
<dbReference type="CDD" id="cd06580">
    <property type="entry name" value="TM_PBP1_transp_TpRbsC_like"/>
    <property type="match status" value="1"/>
</dbReference>
<evidence type="ECO:0000256" key="6">
    <source>
        <dbReference type="SAM" id="Phobius"/>
    </source>
</evidence>
<reference evidence="7 8" key="1">
    <citation type="submission" date="2018-09" db="EMBL/GenBank/DDBJ databases">
        <title>Whole genome based analysis of evolution and adaptive divergence in Indian and Brazilian strains of Azospirillum brasilense.</title>
        <authorList>
            <person name="Singh C."/>
            <person name="Tripathi A.K."/>
        </authorList>
    </citation>
    <scope>NUCLEOTIDE SEQUENCE [LARGE SCALE GENOMIC DNA]</scope>
    <source>
        <strain evidence="7 8">MTCC4035</strain>
    </source>
</reference>
<keyword evidence="4 6" id="KW-1133">Transmembrane helix</keyword>
<evidence type="ECO:0000256" key="5">
    <source>
        <dbReference type="ARBA" id="ARBA00023136"/>
    </source>
</evidence>
<dbReference type="PANTHER" id="PTHR47089:SF1">
    <property type="entry name" value="GUANOSINE ABC TRANSPORTER PERMEASE PROTEIN NUPP"/>
    <property type="match status" value="1"/>
</dbReference>
<dbReference type="AlphaFoldDB" id="A0A4D8P9G6"/>
<feature type="transmembrane region" description="Helical" evidence="6">
    <location>
        <begin position="80"/>
        <end position="98"/>
    </location>
</feature>
<feature type="transmembrane region" description="Helical" evidence="6">
    <location>
        <begin position="156"/>
        <end position="176"/>
    </location>
</feature>
<proteinExistence type="predicted"/>
<evidence type="ECO:0000313" key="7">
    <source>
        <dbReference type="EMBL" id="QCN93884.1"/>
    </source>
</evidence>
<dbReference type="RefSeq" id="WP_137114271.1">
    <property type="nucleotide sequence ID" value="NZ_CP032321.1"/>
</dbReference>
<dbReference type="Proteomes" id="UP000298595">
    <property type="component" value="Chromosome"/>
</dbReference>
<feature type="transmembrane region" description="Helical" evidence="6">
    <location>
        <begin position="105"/>
        <end position="121"/>
    </location>
</feature>
<feature type="transmembrane region" description="Helical" evidence="6">
    <location>
        <begin position="255"/>
        <end position="279"/>
    </location>
</feature>
<evidence type="ECO:0000256" key="4">
    <source>
        <dbReference type="ARBA" id="ARBA00022989"/>
    </source>
</evidence>
<protein>
    <submittedName>
        <fullName evidence="7">ABC transporter permease</fullName>
    </submittedName>
</protein>
<keyword evidence="5 6" id="KW-0472">Membrane</keyword>
<name>A0A4D8P9G6_9PROT</name>
<sequence length="390" mass="41087">MAQDAAQGVTGRGFGRPGEVPGWVGYALLPLLNLLAALVLSGLVILVIGENPLDVLALLVTEAVGYPEAIGYTLYYTTSYIFTGLAVAIAFHCGLFNIGGEGQAYLGGLGAGLVGLALTGWPWPVAALGAVALSALFGAAWAAIPGWLQAKRGSHIVITTIMFNFIAAAIMTYLLVDVLIRPGSQSPETREFDPGVWLPTMDRALGWIGVAIPASPLNLSFLWAVACCALFYLFLWRTRWGYEIRTVGRNERAAVYAGISPARNIILAMAISGALAGFVGVNEIMGVQHRILLNFTGGVGFVGIAVALMGRNHPVGIILAALLFGVLAQGGGQVSFEYPTVNRELVMVIQGLVILFAGALENLFKPRVEALFRRRSEGRGGGHDGGTAHG</sequence>
<organism evidence="7 8">
    <name type="scientific">Azospirillum argentinense</name>
    <dbReference type="NCBI Taxonomy" id="2970906"/>
    <lineage>
        <taxon>Bacteria</taxon>
        <taxon>Pseudomonadati</taxon>
        <taxon>Pseudomonadota</taxon>
        <taxon>Alphaproteobacteria</taxon>
        <taxon>Rhodospirillales</taxon>
        <taxon>Azospirillaceae</taxon>
        <taxon>Azospirillum</taxon>
    </lineage>
</organism>
<evidence type="ECO:0000256" key="1">
    <source>
        <dbReference type="ARBA" id="ARBA00004651"/>
    </source>
</evidence>
<feature type="transmembrane region" description="Helical" evidence="6">
    <location>
        <begin position="23"/>
        <end position="48"/>
    </location>
</feature>
<dbReference type="EMBL" id="CP032321">
    <property type="protein sequence ID" value="QCN93884.1"/>
    <property type="molecule type" value="Genomic_DNA"/>
</dbReference>
<accession>A0A4D8P9G6</accession>